<name>A0ABM7GLR8_9GAMM</name>
<reference evidence="2" key="1">
    <citation type="journal article" date="2019" name="Microbiol. Resour. Announc.">
        <title>Complete Genome Sequence of Halomonas olivaria, a Moderately Halophilic Bacterium Isolated from Olive Processing Effluents, Obtained by Nanopore Sequencing.</title>
        <authorList>
            <person name="Nagata S."/>
            <person name="Ii K.M."/>
            <person name="Tsukimi T."/>
            <person name="Miura M.C."/>
            <person name="Galipon J."/>
            <person name="Arakawa K."/>
        </authorList>
    </citation>
    <scope>NUCLEOTIDE SEQUENCE [LARGE SCALE GENOMIC DNA]</scope>
    <source>
        <strain evidence="2">TYRC17</strain>
    </source>
</reference>
<gene>
    <name evidence="1" type="ORF">HORIV_40150</name>
</gene>
<dbReference type="Proteomes" id="UP000289555">
    <property type="component" value="Chromosome"/>
</dbReference>
<keyword evidence="2" id="KW-1185">Reference proteome</keyword>
<dbReference type="Pfam" id="PF07308">
    <property type="entry name" value="DUF1456"/>
    <property type="match status" value="2"/>
</dbReference>
<organism evidence="1 2">
    <name type="scientific">Vreelandella olivaria</name>
    <dbReference type="NCBI Taxonomy" id="390919"/>
    <lineage>
        <taxon>Bacteria</taxon>
        <taxon>Pseudomonadati</taxon>
        <taxon>Pseudomonadota</taxon>
        <taxon>Gammaproteobacteria</taxon>
        <taxon>Oceanospirillales</taxon>
        <taxon>Halomonadaceae</taxon>
        <taxon>Vreelandella</taxon>
    </lineage>
</organism>
<protein>
    <recommendedName>
        <fullName evidence="3">DUF1456 family protein</fullName>
    </recommendedName>
</protein>
<dbReference type="InterPro" id="IPR009921">
    <property type="entry name" value="YehS-like"/>
</dbReference>
<evidence type="ECO:0000313" key="1">
    <source>
        <dbReference type="EMBL" id="BBI51594.1"/>
    </source>
</evidence>
<dbReference type="PANTHER" id="PTHR37805">
    <property type="entry name" value="CYTOPLASMIC PROTEIN-RELATED"/>
    <property type="match status" value="1"/>
</dbReference>
<dbReference type="PANTHER" id="PTHR37805:SF1">
    <property type="entry name" value="CYTOPLASMIC PROTEIN"/>
    <property type="match status" value="1"/>
</dbReference>
<evidence type="ECO:0000313" key="2">
    <source>
        <dbReference type="Proteomes" id="UP000289555"/>
    </source>
</evidence>
<proteinExistence type="predicted"/>
<sequence>MLGLPKTRDTILTNNDIFRRIRYTFDLKDSTIVDIFALAEVSVAQEQVTAWLKKDDDDAFVTMKNRELAAFLNGFISFKRGKREGPQPVPESQLNNNMVFQKLRIALNLKADDILAAFELAGFNLSNHELSAFFRKPSHKNYRECKDQVLRNFCSVSSYSCGQIRLLLAQALSPEFITLASARSKELEPSLNFQLLRHTIATLNLFIELPPLLVAAFIKR</sequence>
<evidence type="ECO:0008006" key="3">
    <source>
        <dbReference type="Google" id="ProtNLM"/>
    </source>
</evidence>
<accession>A0ABM7GLR8</accession>
<dbReference type="EMBL" id="AP019416">
    <property type="protein sequence ID" value="BBI51594.1"/>
    <property type="molecule type" value="Genomic_DNA"/>
</dbReference>